<dbReference type="GO" id="GO:0009306">
    <property type="term" value="P:protein secretion"/>
    <property type="evidence" value="ECO:0007669"/>
    <property type="project" value="InterPro"/>
</dbReference>
<dbReference type="PANTHER" id="PTHR36985">
    <property type="entry name" value="TRANSLOCATION AND ASSEMBLY MODULE SUBUNIT TAMB"/>
    <property type="match status" value="1"/>
</dbReference>
<protein>
    <submittedName>
        <fullName evidence="6">Conserved putative secreted protein</fullName>
    </submittedName>
</protein>
<sequence length="1186" mass="130740">MYLKSVRIFFLIVILAILAALAAMQMPQVKELAIRKGVEWLSNRIGYDLQVGDVELMLPFEVIIKKPVILTPKKKAVFESESVTIRVNPYSFITREVHLHSLVIEKPRFKTGGAGARIGIREFEKYLPPLAISINHLQLTNFEPDKELKNYLDAGLYSIDAKFEYEPEEGYAFINVKVWNEESPDDSLNASAALFADDEIGFVGFEAFKTRGVLKGPAGNTIARVTGNLSGTEAEWLRFVADPAGFDNYTLDGQIRASWNYFGKDEEGKLSTIKGGTSSSMRIGGKKWAEFTDLEITTPFLHLQSNLSIGQDLALEGTHGTITFNDAGEILQLLGVQNDLEAKGAAVAQFSIGGSKEAPSAKVRIQAEAFEILAKKIEKIESTLEFVTSDALFTGDLEINISDQNEKYYSTVHFKTDLDTVLELEKAAIELPWGQGELDLLVGKKGVIRSRAKADIADLAFLTTILNKKVEGSAKADLFFFVDESGLATIALKVSSDKITMDNFNASALEIMLDADECPDRIFCGGEAKIGSLDLFNEKLTELQLVFERKDIGDAIPYLLSLEYNDQPVKASGFLSVEKLQKMKIGVNQLDTSLKALEVHLKEPFVVSAEWGSFETTPLFLNIGKGSLFASADMHEDSWHFSLRFKEIPCGLFPFEEIFDQHLEGDAEGEAFLYGTFDQLEGQVKLDVHDLFATEDAHKKIPLLKGSLAASFIENRMEMRGEVSGIGDAPLHVEAALPLSLGLKAPYYRLDMDAPMKARIEAEGALTPLLELFIVDAASFSGNGKIEMEAEGSINSPKIHGAFILSSGLFEIAELGTHLTGIRAEIKGEGDMLYLNSLEAGDGGSGTITGSGKMRLSLKDNFPFQVDLALSRAKPVHVNLFDGEANGFLTCTGTIDKAHLQGALSIQNGRLLLPRKIPETSVSYPVRYVNQADAKIKPTELAADSGIDFPLDVDIELSIQDSFAIVDEDLQSTWRGKVNVTGPALKPNFIGEVKLIGGDYLLNGKQFSLSQGRIAFNGDFEKKSSLYVSLSRDIQNYQVEIILKGPLKDPEILLRSRPSLPTQQVLSLILFGRTASDINELQEEQLEQSLSNLTNSDKKDDTLTKFQKTLGIDHIEFMRSNDSSQQVCIKVGKYISRNVYLSVSRDSAEEVNAISLEAQIQKNIKAQIEAQDNAQGQFSIFWKKNY</sequence>
<dbReference type="PANTHER" id="PTHR36985:SF1">
    <property type="entry name" value="TRANSLOCATION AND ASSEMBLY MODULE SUBUNIT TAMB"/>
    <property type="match status" value="1"/>
</dbReference>
<evidence type="ECO:0000256" key="3">
    <source>
        <dbReference type="ARBA" id="ARBA00022989"/>
    </source>
</evidence>
<organism evidence="6 7">
    <name type="scientific">Estrella lausannensis</name>
    <dbReference type="NCBI Taxonomy" id="483423"/>
    <lineage>
        <taxon>Bacteria</taxon>
        <taxon>Pseudomonadati</taxon>
        <taxon>Chlamydiota</taxon>
        <taxon>Chlamydiia</taxon>
        <taxon>Parachlamydiales</taxon>
        <taxon>Candidatus Criblamydiaceae</taxon>
        <taxon>Estrella</taxon>
    </lineage>
</organism>
<dbReference type="Proteomes" id="UP000220251">
    <property type="component" value="Unassembled WGS sequence"/>
</dbReference>
<dbReference type="EMBL" id="CWGJ01000011">
    <property type="protein sequence ID" value="CRX38125.1"/>
    <property type="molecule type" value="Genomic_DNA"/>
</dbReference>
<evidence type="ECO:0000256" key="4">
    <source>
        <dbReference type="ARBA" id="ARBA00023136"/>
    </source>
</evidence>
<gene>
    <name evidence="6" type="ORF">ELAC_0773</name>
</gene>
<dbReference type="OrthoDB" id="5555605at2"/>
<dbReference type="AlphaFoldDB" id="A0A0H5E4I7"/>
<keyword evidence="4" id="KW-0472">Membrane</keyword>
<keyword evidence="3" id="KW-1133">Transmembrane helix</keyword>
<dbReference type="RefSeq" id="WP_098037974.1">
    <property type="nucleotide sequence ID" value="NZ_CWGJ01000011.1"/>
</dbReference>
<evidence type="ECO:0000256" key="1">
    <source>
        <dbReference type="ARBA" id="ARBA00004167"/>
    </source>
</evidence>
<dbReference type="Pfam" id="PF04357">
    <property type="entry name" value="TamB"/>
    <property type="match status" value="1"/>
</dbReference>
<dbReference type="GO" id="GO:0097347">
    <property type="term" value="C:TAM protein secretion complex"/>
    <property type="evidence" value="ECO:0007669"/>
    <property type="project" value="TreeGrafter"/>
</dbReference>
<evidence type="ECO:0000259" key="5">
    <source>
        <dbReference type="Pfam" id="PF04357"/>
    </source>
</evidence>
<proteinExistence type="predicted"/>
<evidence type="ECO:0000313" key="7">
    <source>
        <dbReference type="Proteomes" id="UP000220251"/>
    </source>
</evidence>
<dbReference type="GO" id="GO:0005886">
    <property type="term" value="C:plasma membrane"/>
    <property type="evidence" value="ECO:0007669"/>
    <property type="project" value="InterPro"/>
</dbReference>
<keyword evidence="2" id="KW-0812">Transmembrane</keyword>
<keyword evidence="7" id="KW-1185">Reference proteome</keyword>
<evidence type="ECO:0000256" key="2">
    <source>
        <dbReference type="ARBA" id="ARBA00022692"/>
    </source>
</evidence>
<name>A0A0H5E4I7_9BACT</name>
<accession>A0A0H5E4I7</accession>
<reference evidence="7" key="1">
    <citation type="submission" date="2015-06" db="EMBL/GenBank/DDBJ databases">
        <authorList>
            <person name="Bertelli C."/>
        </authorList>
    </citation>
    <scope>NUCLEOTIDE SEQUENCE [LARGE SCALE GENOMIC DNA]</scope>
    <source>
        <strain evidence="7">CRIB-30</strain>
    </source>
</reference>
<comment type="subcellular location">
    <subcellularLocation>
        <location evidence="1">Membrane</location>
        <topology evidence="1">Single-pass membrane protein</topology>
    </subcellularLocation>
</comment>
<evidence type="ECO:0000313" key="6">
    <source>
        <dbReference type="EMBL" id="CRX38125.1"/>
    </source>
</evidence>
<dbReference type="InterPro" id="IPR007452">
    <property type="entry name" value="TamB_C"/>
</dbReference>
<feature type="domain" description="Translocation and assembly module TamB C-terminal" evidence="5">
    <location>
        <begin position="838"/>
        <end position="1186"/>
    </location>
</feature>